<dbReference type="RefSeq" id="WP_322186628.1">
    <property type="nucleotide sequence ID" value="NZ_JAXLPB010000002.1"/>
</dbReference>
<dbReference type="EMBL" id="JAXLPB010000002">
    <property type="protein sequence ID" value="MDY8109174.1"/>
    <property type="molecule type" value="Genomic_DNA"/>
</dbReference>
<evidence type="ECO:0000256" key="1">
    <source>
        <dbReference type="SAM" id="Phobius"/>
    </source>
</evidence>
<dbReference type="Proteomes" id="UP001294412">
    <property type="component" value="Unassembled WGS sequence"/>
</dbReference>
<sequence length="71" mass="8121">MIDASHNWFKPLWRRLLVSAATLSWSGFELYTGNPGWALIFFAMGVWALFLHRGAKAGQADRPARTEKDER</sequence>
<evidence type="ECO:0000313" key="2">
    <source>
        <dbReference type="EMBL" id="MDY8109174.1"/>
    </source>
</evidence>
<accession>A0ABU5I1C3</accession>
<keyword evidence="1" id="KW-0472">Membrane</keyword>
<feature type="transmembrane region" description="Helical" evidence="1">
    <location>
        <begin position="37"/>
        <end position="55"/>
    </location>
</feature>
<keyword evidence="1" id="KW-1133">Transmembrane helix</keyword>
<protein>
    <recommendedName>
        <fullName evidence="4">DUF3329 domain-containing protein</fullName>
    </recommendedName>
</protein>
<reference evidence="2 3" key="1">
    <citation type="submission" date="2023-12" db="EMBL/GenBank/DDBJ databases">
        <title>Description of Novel Strain Fulvimarina sp. 2208YS6-2-32 isolated from Uroteuthis (Photololigo) edulis.</title>
        <authorList>
            <person name="Park J.-S."/>
        </authorList>
    </citation>
    <scope>NUCLEOTIDE SEQUENCE [LARGE SCALE GENOMIC DNA]</scope>
    <source>
        <strain evidence="2 3">2208YS6-2-32</strain>
    </source>
</reference>
<comment type="caution">
    <text evidence="2">The sequence shown here is derived from an EMBL/GenBank/DDBJ whole genome shotgun (WGS) entry which is preliminary data.</text>
</comment>
<keyword evidence="1" id="KW-0812">Transmembrane</keyword>
<evidence type="ECO:0008006" key="4">
    <source>
        <dbReference type="Google" id="ProtNLM"/>
    </source>
</evidence>
<keyword evidence="3" id="KW-1185">Reference proteome</keyword>
<evidence type="ECO:0000313" key="3">
    <source>
        <dbReference type="Proteomes" id="UP001294412"/>
    </source>
</evidence>
<proteinExistence type="predicted"/>
<organism evidence="2 3">
    <name type="scientific">Fulvimarina uroteuthidis</name>
    <dbReference type="NCBI Taxonomy" id="3098149"/>
    <lineage>
        <taxon>Bacteria</taxon>
        <taxon>Pseudomonadati</taxon>
        <taxon>Pseudomonadota</taxon>
        <taxon>Alphaproteobacteria</taxon>
        <taxon>Hyphomicrobiales</taxon>
        <taxon>Aurantimonadaceae</taxon>
        <taxon>Fulvimarina</taxon>
    </lineage>
</organism>
<name>A0ABU5I1C3_9HYPH</name>
<gene>
    <name evidence="2" type="ORF">U0C82_08460</name>
</gene>